<dbReference type="AlphaFoldDB" id="A0A7S8CBL7"/>
<dbReference type="GO" id="GO:0005886">
    <property type="term" value="C:plasma membrane"/>
    <property type="evidence" value="ECO:0007669"/>
    <property type="project" value="UniProtKB-SubCell"/>
</dbReference>
<feature type="transmembrane region" description="Helical" evidence="7">
    <location>
        <begin position="30"/>
        <end position="53"/>
    </location>
</feature>
<gene>
    <name evidence="7 8" type="primary">mltG</name>
    <name evidence="8" type="ORF">G8O30_08445</name>
</gene>
<sequence>MSNEDQKSFKDRVRESKLQKQQEAKTIRKIVLIVTSVLVAIILAVGIAGYVYISSSLKAVEPTNEETKTVEIPIGSGVTTIGNILEKNGLIKNKTIFRYYVRFNNHNNFQAGTYQLSPSMNIDELISQLQTGKVMREAQFKLTVPEGLQLVEISEVLAEKLNMSSEEVFTELNDQEFVEKLMNDYPNLLSEEVLGEEVKYPLEGYLFPATYEFYEENPSLEDMVREMLNKTNAVVGKFQTDIAGSEMTTHEVLTFASIVEEEAPSEEDRQMMASVFYNRMEKGMPLQTDPTVLYAMGKHKERVLYEYLETDSPYNTYKNQGLPPGPIANSGESAIRAVLNPAETDYFYFLAATETGKVYYSKTYSEHNDLIDEHIKND</sequence>
<comment type="function">
    <text evidence="7">Functions as a peptidoglycan terminase that cleaves nascent peptidoglycan strands endolytically to terminate their elongation.</text>
</comment>
<evidence type="ECO:0000256" key="1">
    <source>
        <dbReference type="ARBA" id="ARBA00022475"/>
    </source>
</evidence>
<dbReference type="NCBIfam" id="TIGR00247">
    <property type="entry name" value="endolytic transglycosylase MltG"/>
    <property type="match status" value="1"/>
</dbReference>
<comment type="similarity">
    <text evidence="7">Belongs to the transglycosylase MltG family.</text>
</comment>
<comment type="subcellular location">
    <subcellularLocation>
        <location evidence="7">Cell membrane</location>
        <topology evidence="7">Single-pass membrane protein</topology>
    </subcellularLocation>
</comment>
<keyword evidence="9" id="KW-1185">Reference proteome</keyword>
<dbReference type="CDD" id="cd08010">
    <property type="entry name" value="MltG_like"/>
    <property type="match status" value="1"/>
</dbReference>
<dbReference type="InterPro" id="IPR003770">
    <property type="entry name" value="MLTG-like"/>
</dbReference>
<dbReference type="GO" id="GO:0009252">
    <property type="term" value="P:peptidoglycan biosynthetic process"/>
    <property type="evidence" value="ECO:0007669"/>
    <property type="project" value="UniProtKB-UniRule"/>
</dbReference>
<organism evidence="8 9">
    <name type="scientific">Mangrovibacillus cuniculi</name>
    <dbReference type="NCBI Taxonomy" id="2593652"/>
    <lineage>
        <taxon>Bacteria</taxon>
        <taxon>Bacillati</taxon>
        <taxon>Bacillota</taxon>
        <taxon>Bacilli</taxon>
        <taxon>Bacillales</taxon>
        <taxon>Bacillaceae</taxon>
        <taxon>Mangrovibacillus</taxon>
    </lineage>
</organism>
<keyword evidence="6 7" id="KW-0961">Cell wall biogenesis/degradation</keyword>
<evidence type="ECO:0000256" key="2">
    <source>
        <dbReference type="ARBA" id="ARBA00022692"/>
    </source>
</evidence>
<evidence type="ECO:0000313" key="9">
    <source>
        <dbReference type="Proteomes" id="UP000593626"/>
    </source>
</evidence>
<dbReference type="Gene3D" id="3.30.1490.480">
    <property type="entry name" value="Endolytic murein transglycosylase"/>
    <property type="match status" value="1"/>
</dbReference>
<keyword evidence="4 7" id="KW-0472">Membrane</keyword>
<dbReference type="EMBL" id="CP049742">
    <property type="protein sequence ID" value="QPC46989.1"/>
    <property type="molecule type" value="Genomic_DNA"/>
</dbReference>
<dbReference type="GO" id="GO:0071555">
    <property type="term" value="P:cell wall organization"/>
    <property type="evidence" value="ECO:0007669"/>
    <property type="project" value="UniProtKB-KW"/>
</dbReference>
<evidence type="ECO:0000256" key="5">
    <source>
        <dbReference type="ARBA" id="ARBA00023239"/>
    </source>
</evidence>
<keyword evidence="1 7" id="KW-1003">Cell membrane</keyword>
<comment type="catalytic activity">
    <reaction evidence="7">
        <text>a peptidoglycan chain = a peptidoglycan chain with N-acetyl-1,6-anhydromuramyl-[peptide] at the reducing end + a peptidoglycan chain with N-acetylglucosamine at the non-reducing end.</text>
        <dbReference type="EC" id="4.2.2.29"/>
    </reaction>
</comment>
<evidence type="ECO:0000256" key="4">
    <source>
        <dbReference type="ARBA" id="ARBA00023136"/>
    </source>
</evidence>
<evidence type="ECO:0000313" key="8">
    <source>
        <dbReference type="EMBL" id="QPC46989.1"/>
    </source>
</evidence>
<dbReference type="KEGG" id="mcui:G8O30_08445"/>
<keyword evidence="5 7" id="KW-0456">Lyase</keyword>
<dbReference type="Proteomes" id="UP000593626">
    <property type="component" value="Chromosome"/>
</dbReference>
<proteinExistence type="inferred from homology"/>
<accession>A0A7S8CBL7</accession>
<feature type="site" description="Important for catalytic activity" evidence="7">
    <location>
        <position position="262"/>
    </location>
</feature>
<keyword evidence="3 7" id="KW-1133">Transmembrane helix</keyword>
<reference evidence="8 9" key="1">
    <citation type="submission" date="2019-07" db="EMBL/GenBank/DDBJ databases">
        <title>Genome sequence of 2 isolates from Red Sea Mangroves.</title>
        <authorList>
            <person name="Sefrji F."/>
            <person name="Michoud G."/>
            <person name="Merlino G."/>
            <person name="Daffonchio D."/>
        </authorList>
    </citation>
    <scope>NUCLEOTIDE SEQUENCE [LARGE SCALE GENOMIC DNA]</scope>
    <source>
        <strain evidence="8 9">R1DC41</strain>
    </source>
</reference>
<dbReference type="EC" id="4.2.2.29" evidence="7"/>
<keyword evidence="2 7" id="KW-0812">Transmembrane</keyword>
<evidence type="ECO:0000256" key="3">
    <source>
        <dbReference type="ARBA" id="ARBA00022989"/>
    </source>
</evidence>
<dbReference type="PANTHER" id="PTHR30518">
    <property type="entry name" value="ENDOLYTIC MUREIN TRANSGLYCOSYLASE"/>
    <property type="match status" value="1"/>
</dbReference>
<dbReference type="PANTHER" id="PTHR30518:SF2">
    <property type="entry name" value="ENDOLYTIC MUREIN TRANSGLYCOSYLASE"/>
    <property type="match status" value="1"/>
</dbReference>
<evidence type="ECO:0000256" key="7">
    <source>
        <dbReference type="HAMAP-Rule" id="MF_02065"/>
    </source>
</evidence>
<name>A0A7S8CBL7_9BACI</name>
<dbReference type="Pfam" id="PF02618">
    <property type="entry name" value="YceG"/>
    <property type="match status" value="1"/>
</dbReference>
<dbReference type="GO" id="GO:0008932">
    <property type="term" value="F:lytic endotransglycosylase activity"/>
    <property type="evidence" value="ECO:0007669"/>
    <property type="project" value="UniProtKB-UniRule"/>
</dbReference>
<protein>
    <recommendedName>
        <fullName evidence="7">Endolytic murein transglycosylase</fullName>
        <ecNumber evidence="7">4.2.2.29</ecNumber>
    </recommendedName>
    <alternativeName>
        <fullName evidence="7">Peptidoglycan lytic transglycosylase</fullName>
    </alternativeName>
    <alternativeName>
        <fullName evidence="7">Peptidoglycan polymerization terminase</fullName>
    </alternativeName>
</protein>
<evidence type="ECO:0000256" key="6">
    <source>
        <dbReference type="ARBA" id="ARBA00023316"/>
    </source>
</evidence>
<dbReference type="HAMAP" id="MF_02065">
    <property type="entry name" value="MltG"/>
    <property type="match status" value="1"/>
</dbReference>
<dbReference type="RefSeq" id="WP_239671658.1">
    <property type="nucleotide sequence ID" value="NZ_CP049742.1"/>
</dbReference>